<proteinExistence type="inferred from homology"/>
<dbReference type="Proteomes" id="UP000195402">
    <property type="component" value="Unassembled WGS sequence"/>
</dbReference>
<dbReference type="InterPro" id="IPR009787">
    <property type="entry name" value="Jagunal"/>
</dbReference>
<evidence type="ECO:0000256" key="4">
    <source>
        <dbReference type="ARBA" id="ARBA00022824"/>
    </source>
</evidence>
<dbReference type="InParanoid" id="A0A200PXS5"/>
<feature type="transmembrane region" description="Helical" evidence="7">
    <location>
        <begin position="99"/>
        <end position="122"/>
    </location>
</feature>
<evidence type="ECO:0000256" key="5">
    <source>
        <dbReference type="ARBA" id="ARBA00022989"/>
    </source>
</evidence>
<accession>A0A200PXS5</accession>
<dbReference type="FunCoup" id="A0A200PXS5">
    <property type="interactions" value="1270"/>
</dbReference>
<evidence type="ECO:0000256" key="2">
    <source>
        <dbReference type="ARBA" id="ARBA00008462"/>
    </source>
</evidence>
<dbReference type="GO" id="GO:0005789">
    <property type="term" value="C:endoplasmic reticulum membrane"/>
    <property type="evidence" value="ECO:0007669"/>
    <property type="project" value="UniProtKB-SubCell"/>
</dbReference>
<dbReference type="AlphaFoldDB" id="A0A200PXS5"/>
<reference evidence="8 9" key="1">
    <citation type="journal article" date="2017" name="Mol. Plant">
        <title>The Genome of Medicinal Plant Macleaya cordata Provides New Insights into Benzylisoquinoline Alkaloids Metabolism.</title>
        <authorList>
            <person name="Liu X."/>
            <person name="Liu Y."/>
            <person name="Huang P."/>
            <person name="Ma Y."/>
            <person name="Qing Z."/>
            <person name="Tang Q."/>
            <person name="Cao H."/>
            <person name="Cheng P."/>
            <person name="Zheng Y."/>
            <person name="Yuan Z."/>
            <person name="Zhou Y."/>
            <person name="Liu J."/>
            <person name="Tang Z."/>
            <person name="Zhuo Y."/>
            <person name="Zhang Y."/>
            <person name="Yu L."/>
            <person name="Huang J."/>
            <person name="Yang P."/>
            <person name="Peng Q."/>
            <person name="Zhang J."/>
            <person name="Jiang W."/>
            <person name="Zhang Z."/>
            <person name="Lin K."/>
            <person name="Ro D.K."/>
            <person name="Chen X."/>
            <person name="Xiong X."/>
            <person name="Shang Y."/>
            <person name="Huang S."/>
            <person name="Zeng J."/>
        </authorList>
    </citation>
    <scope>NUCLEOTIDE SEQUENCE [LARGE SCALE GENOMIC DNA]</scope>
    <source>
        <strain evidence="9">cv. BLH2017</strain>
        <tissue evidence="8">Root</tissue>
    </source>
</reference>
<dbReference type="Pfam" id="PF07086">
    <property type="entry name" value="Jagunal"/>
    <property type="match status" value="1"/>
</dbReference>
<evidence type="ECO:0000256" key="3">
    <source>
        <dbReference type="ARBA" id="ARBA00022692"/>
    </source>
</evidence>
<protein>
    <submittedName>
        <fullName evidence="8">Uncharacterized protein</fullName>
    </submittedName>
</protein>
<dbReference type="OrthoDB" id="1915239at2759"/>
<dbReference type="PANTHER" id="PTHR20955">
    <property type="entry name" value="PROTEIN JAGUNAL HOMOLOG 1"/>
    <property type="match status" value="1"/>
</dbReference>
<sequence>MQQRKPTSGRPYGTDGSDFSYRMVVDPRYTKVAEGKSRLRKLIIIQAVIQLIGVLCTFLLPPKQEGSVRVAILSIISGSISVMIGELGRSRSKANFLRLYMVASSVATLLSIVCIATNSTLLEVIQDPSGWTMKKFELIEPGRVLIGVLVEILAITTTVSLVKNMSPPKRAS</sequence>
<dbReference type="STRING" id="56857.A0A200PXS5"/>
<name>A0A200PXS5_MACCD</name>
<evidence type="ECO:0000256" key="7">
    <source>
        <dbReference type="SAM" id="Phobius"/>
    </source>
</evidence>
<evidence type="ECO:0000313" key="8">
    <source>
        <dbReference type="EMBL" id="OVA03001.1"/>
    </source>
</evidence>
<keyword evidence="9" id="KW-1185">Reference proteome</keyword>
<organism evidence="8 9">
    <name type="scientific">Macleaya cordata</name>
    <name type="common">Five-seeded plume-poppy</name>
    <name type="synonym">Bocconia cordata</name>
    <dbReference type="NCBI Taxonomy" id="56857"/>
    <lineage>
        <taxon>Eukaryota</taxon>
        <taxon>Viridiplantae</taxon>
        <taxon>Streptophyta</taxon>
        <taxon>Embryophyta</taxon>
        <taxon>Tracheophyta</taxon>
        <taxon>Spermatophyta</taxon>
        <taxon>Magnoliopsida</taxon>
        <taxon>Ranunculales</taxon>
        <taxon>Papaveraceae</taxon>
        <taxon>Papaveroideae</taxon>
        <taxon>Macleaya</taxon>
    </lineage>
</organism>
<dbReference type="GO" id="GO:0016192">
    <property type="term" value="P:vesicle-mediated transport"/>
    <property type="evidence" value="ECO:0007669"/>
    <property type="project" value="TreeGrafter"/>
</dbReference>
<keyword evidence="4" id="KW-0256">Endoplasmic reticulum</keyword>
<comment type="subcellular location">
    <subcellularLocation>
        <location evidence="1">Endoplasmic reticulum membrane</location>
        <topology evidence="1">Multi-pass membrane protein</topology>
    </subcellularLocation>
</comment>
<evidence type="ECO:0000256" key="1">
    <source>
        <dbReference type="ARBA" id="ARBA00004477"/>
    </source>
</evidence>
<evidence type="ECO:0000313" key="9">
    <source>
        <dbReference type="Proteomes" id="UP000195402"/>
    </source>
</evidence>
<dbReference type="PANTHER" id="PTHR20955:SF1">
    <property type="entry name" value="PROTEIN JAGUNAL HOMOLOG 1"/>
    <property type="match status" value="1"/>
</dbReference>
<evidence type="ECO:0000256" key="6">
    <source>
        <dbReference type="ARBA" id="ARBA00023136"/>
    </source>
</evidence>
<dbReference type="GO" id="GO:0007029">
    <property type="term" value="P:endoplasmic reticulum organization"/>
    <property type="evidence" value="ECO:0007669"/>
    <property type="project" value="InterPro"/>
</dbReference>
<feature type="transmembrane region" description="Helical" evidence="7">
    <location>
        <begin position="66"/>
        <end position="87"/>
    </location>
</feature>
<keyword evidence="3 7" id="KW-0812">Transmembrane</keyword>
<keyword evidence="5 7" id="KW-1133">Transmembrane helix</keyword>
<comment type="similarity">
    <text evidence="2">Belongs to the jagunal family.</text>
</comment>
<feature type="transmembrane region" description="Helical" evidence="7">
    <location>
        <begin position="42"/>
        <end position="60"/>
    </location>
</feature>
<gene>
    <name evidence="8" type="ORF">BVC80_8797g15</name>
</gene>
<dbReference type="EMBL" id="MVGT01003932">
    <property type="protein sequence ID" value="OVA03001.1"/>
    <property type="molecule type" value="Genomic_DNA"/>
</dbReference>
<dbReference type="OMA" id="YSFRMVV"/>
<comment type="caution">
    <text evidence="8">The sequence shown here is derived from an EMBL/GenBank/DDBJ whole genome shotgun (WGS) entry which is preliminary data.</text>
</comment>
<feature type="transmembrane region" description="Helical" evidence="7">
    <location>
        <begin position="142"/>
        <end position="162"/>
    </location>
</feature>
<keyword evidence="6 7" id="KW-0472">Membrane</keyword>